<evidence type="ECO:0008006" key="4">
    <source>
        <dbReference type="Google" id="ProtNLM"/>
    </source>
</evidence>
<dbReference type="SUPFAM" id="SSF53448">
    <property type="entry name" value="Nucleotide-diphospho-sugar transferases"/>
    <property type="match status" value="1"/>
</dbReference>
<dbReference type="HOGENOM" id="CLU_914078_0_0_5"/>
<feature type="compositionally biased region" description="Basic residues" evidence="1">
    <location>
        <begin position="1"/>
        <end position="15"/>
    </location>
</feature>
<dbReference type="eggNOG" id="COG3774">
    <property type="taxonomic scope" value="Bacteria"/>
</dbReference>
<dbReference type="InterPro" id="IPR029044">
    <property type="entry name" value="Nucleotide-diphossugar_trans"/>
</dbReference>
<dbReference type="STRING" id="349163.Acry_0874"/>
<evidence type="ECO:0000313" key="3">
    <source>
        <dbReference type="Proteomes" id="UP000000245"/>
    </source>
</evidence>
<gene>
    <name evidence="2" type="ordered locus">Acry_0874</name>
</gene>
<dbReference type="AlphaFoldDB" id="A5FWW1"/>
<dbReference type="Pfam" id="PF04488">
    <property type="entry name" value="Gly_transf_sug"/>
    <property type="match status" value="1"/>
</dbReference>
<evidence type="ECO:0000313" key="2">
    <source>
        <dbReference type="EMBL" id="ABQ30093.1"/>
    </source>
</evidence>
<dbReference type="InterPro" id="IPR007577">
    <property type="entry name" value="GlycoTrfase_DXD_sugar-bd_CS"/>
</dbReference>
<proteinExistence type="predicted"/>
<dbReference type="EMBL" id="CP000697">
    <property type="protein sequence ID" value="ABQ30093.1"/>
    <property type="molecule type" value="Genomic_DNA"/>
</dbReference>
<name>A5FWW1_ACICJ</name>
<sequence>MGFRPRPRHLRRPLLPRRPAGELARLRPPPIPAHPARRRPHLRRRPGDDPLAMTIHAHMFWHGDPPRRLERLAMRSFLAQGYALTVWTYTPQPSLPPGATRADAAEILPQSALFTNRRGSIASFTDWFRYLVLSRHGGLWTDSDVISLRPASALPAQKFLVTQWEWFHRRLRPRGWKITLNNNVIFNPTPTKGDLVDLALALAERFPRDAIDWGELGPDLLTALSRLHPAHGYAIMPPGFANPIGYWRSPTALLRPDPPRLKPETAFLHAYGEMWRRAGISPDAPFPPGSLLATLAKNFGEPNP</sequence>
<keyword evidence="3" id="KW-1185">Reference proteome</keyword>
<organism evidence="2 3">
    <name type="scientific">Acidiphilium cryptum (strain JF-5)</name>
    <dbReference type="NCBI Taxonomy" id="349163"/>
    <lineage>
        <taxon>Bacteria</taxon>
        <taxon>Pseudomonadati</taxon>
        <taxon>Pseudomonadota</taxon>
        <taxon>Alphaproteobacteria</taxon>
        <taxon>Acetobacterales</taxon>
        <taxon>Acidocellaceae</taxon>
        <taxon>Acidiphilium</taxon>
    </lineage>
</organism>
<feature type="compositionally biased region" description="Basic residues" evidence="1">
    <location>
        <begin position="35"/>
        <end position="44"/>
    </location>
</feature>
<feature type="region of interest" description="Disordered" evidence="1">
    <location>
        <begin position="1"/>
        <end position="48"/>
    </location>
</feature>
<dbReference type="Gene3D" id="3.90.550.20">
    <property type="match status" value="1"/>
</dbReference>
<dbReference type="KEGG" id="acr:Acry_0874"/>
<protein>
    <recommendedName>
        <fullName evidence="4">Glycosyltransferase sugar-binding region containing DXD motif</fullName>
    </recommendedName>
</protein>
<reference evidence="2 3" key="1">
    <citation type="submission" date="2007-05" db="EMBL/GenBank/DDBJ databases">
        <title>Complete sequence of chromosome of Acidiphilium cryptum JF-5.</title>
        <authorList>
            <consortium name="US DOE Joint Genome Institute"/>
            <person name="Copeland A."/>
            <person name="Lucas S."/>
            <person name="Lapidus A."/>
            <person name="Barry K."/>
            <person name="Detter J.C."/>
            <person name="Glavina del Rio T."/>
            <person name="Hammon N."/>
            <person name="Israni S."/>
            <person name="Dalin E."/>
            <person name="Tice H."/>
            <person name="Pitluck S."/>
            <person name="Sims D."/>
            <person name="Brettin T."/>
            <person name="Bruce D."/>
            <person name="Han C."/>
            <person name="Schmutz J."/>
            <person name="Larimer F."/>
            <person name="Land M."/>
            <person name="Hauser L."/>
            <person name="Kyrpides N."/>
            <person name="Kim E."/>
            <person name="Magnuson T."/>
            <person name="Richardson P."/>
        </authorList>
    </citation>
    <scope>NUCLEOTIDE SEQUENCE [LARGE SCALE GENOMIC DNA]</scope>
    <source>
        <strain evidence="2 3">JF-5</strain>
    </source>
</reference>
<evidence type="ECO:0000256" key="1">
    <source>
        <dbReference type="SAM" id="MobiDB-lite"/>
    </source>
</evidence>
<dbReference type="Proteomes" id="UP000000245">
    <property type="component" value="Chromosome"/>
</dbReference>
<accession>A5FWW1</accession>